<dbReference type="Proteomes" id="UP001056120">
    <property type="component" value="Linkage Group LG14"/>
</dbReference>
<gene>
    <name evidence="1" type="ORF">L1987_43357</name>
</gene>
<reference evidence="1 2" key="2">
    <citation type="journal article" date="2022" name="Mol. Ecol. Resour.">
        <title>The genomes of chicory, endive, great burdock and yacon provide insights into Asteraceae paleo-polyploidization history and plant inulin production.</title>
        <authorList>
            <person name="Fan W."/>
            <person name="Wang S."/>
            <person name="Wang H."/>
            <person name="Wang A."/>
            <person name="Jiang F."/>
            <person name="Liu H."/>
            <person name="Zhao H."/>
            <person name="Xu D."/>
            <person name="Zhang Y."/>
        </authorList>
    </citation>
    <scope>NUCLEOTIDE SEQUENCE [LARGE SCALE GENOMIC DNA]</scope>
    <source>
        <strain evidence="2">cv. Yunnan</strain>
        <tissue evidence="1">Leaves</tissue>
    </source>
</reference>
<evidence type="ECO:0000313" key="1">
    <source>
        <dbReference type="EMBL" id="KAI3784262.1"/>
    </source>
</evidence>
<accession>A0ACB9GLI9</accession>
<keyword evidence="2" id="KW-1185">Reference proteome</keyword>
<evidence type="ECO:0000313" key="2">
    <source>
        <dbReference type="Proteomes" id="UP001056120"/>
    </source>
</evidence>
<proteinExistence type="predicted"/>
<protein>
    <submittedName>
        <fullName evidence="1">Uncharacterized protein</fullName>
    </submittedName>
</protein>
<dbReference type="EMBL" id="CM042031">
    <property type="protein sequence ID" value="KAI3784262.1"/>
    <property type="molecule type" value="Genomic_DNA"/>
</dbReference>
<name>A0ACB9GLI9_9ASTR</name>
<comment type="caution">
    <text evidence="1">The sequence shown here is derived from an EMBL/GenBank/DDBJ whole genome shotgun (WGS) entry which is preliminary data.</text>
</comment>
<reference evidence="2" key="1">
    <citation type="journal article" date="2022" name="Mol. Ecol. Resour.">
        <title>The genomes of chicory, endive, great burdock and yacon provide insights into Asteraceae palaeo-polyploidization history and plant inulin production.</title>
        <authorList>
            <person name="Fan W."/>
            <person name="Wang S."/>
            <person name="Wang H."/>
            <person name="Wang A."/>
            <person name="Jiang F."/>
            <person name="Liu H."/>
            <person name="Zhao H."/>
            <person name="Xu D."/>
            <person name="Zhang Y."/>
        </authorList>
    </citation>
    <scope>NUCLEOTIDE SEQUENCE [LARGE SCALE GENOMIC DNA]</scope>
    <source>
        <strain evidence="2">cv. Yunnan</strain>
    </source>
</reference>
<organism evidence="1 2">
    <name type="scientific">Smallanthus sonchifolius</name>
    <dbReference type="NCBI Taxonomy" id="185202"/>
    <lineage>
        <taxon>Eukaryota</taxon>
        <taxon>Viridiplantae</taxon>
        <taxon>Streptophyta</taxon>
        <taxon>Embryophyta</taxon>
        <taxon>Tracheophyta</taxon>
        <taxon>Spermatophyta</taxon>
        <taxon>Magnoliopsida</taxon>
        <taxon>eudicotyledons</taxon>
        <taxon>Gunneridae</taxon>
        <taxon>Pentapetalae</taxon>
        <taxon>asterids</taxon>
        <taxon>campanulids</taxon>
        <taxon>Asterales</taxon>
        <taxon>Asteraceae</taxon>
        <taxon>Asteroideae</taxon>
        <taxon>Heliantheae alliance</taxon>
        <taxon>Millerieae</taxon>
        <taxon>Smallanthus</taxon>
    </lineage>
</organism>
<sequence length="173" mass="18328">MEPMIMLGYGLAFHCFVGDFLVFLTLSAAHFATDFSGLSTVDSAADGFAGVAAFFAAEGFALDFALSEVDTLAAVGFALSAVDTLAADGFAFDFPLYEVDIFDAEGLTFVFPDFSRSVTILFTADGVNLDEQFAIWLKGLNLHLAAKWLVSPQMIQVMKAGAGSVVISATHKA</sequence>